<sequence length="154" mass="17608">MEIFQLIKFARVLILITIISSISGQVLINEFLASNLNYYQDEYGEYDDLIEIFNPNENPIVLSGYYISDDSDLLDKWVFPQNDSLFIIPAEGYIVLWADGEPEQGINHLSFSLNKNGEMIIITEPDGQTIIDQINFSYQRTNISMGRDAQNNNT</sequence>
<dbReference type="AlphaFoldDB" id="A0A382NCI2"/>
<dbReference type="InterPro" id="IPR036415">
    <property type="entry name" value="Lamin_tail_dom_sf"/>
</dbReference>
<evidence type="ECO:0000259" key="2">
    <source>
        <dbReference type="PROSITE" id="PS51841"/>
    </source>
</evidence>
<feature type="transmembrane region" description="Helical" evidence="1">
    <location>
        <begin position="12"/>
        <end position="32"/>
    </location>
</feature>
<keyword evidence="1" id="KW-1133">Transmembrane helix</keyword>
<accession>A0A382NCI2</accession>
<dbReference type="SUPFAM" id="SSF74853">
    <property type="entry name" value="Lamin A/C globular tail domain"/>
    <property type="match status" value="1"/>
</dbReference>
<evidence type="ECO:0000256" key="1">
    <source>
        <dbReference type="SAM" id="Phobius"/>
    </source>
</evidence>
<dbReference type="Gene3D" id="2.60.40.1260">
    <property type="entry name" value="Lamin Tail domain"/>
    <property type="match status" value="1"/>
</dbReference>
<dbReference type="Pfam" id="PF00932">
    <property type="entry name" value="LTD"/>
    <property type="match status" value="1"/>
</dbReference>
<evidence type="ECO:0000313" key="3">
    <source>
        <dbReference type="EMBL" id="SVC58228.1"/>
    </source>
</evidence>
<dbReference type="InterPro" id="IPR001322">
    <property type="entry name" value="Lamin_tail_dom"/>
</dbReference>
<protein>
    <recommendedName>
        <fullName evidence="2">LTD domain-containing protein</fullName>
    </recommendedName>
</protein>
<dbReference type="PROSITE" id="PS51841">
    <property type="entry name" value="LTD"/>
    <property type="match status" value="1"/>
</dbReference>
<keyword evidence="1" id="KW-0472">Membrane</keyword>
<feature type="non-terminal residue" evidence="3">
    <location>
        <position position="154"/>
    </location>
</feature>
<name>A0A382NCI2_9ZZZZ</name>
<dbReference type="EMBL" id="UINC01099166">
    <property type="protein sequence ID" value="SVC58228.1"/>
    <property type="molecule type" value="Genomic_DNA"/>
</dbReference>
<reference evidence="3" key="1">
    <citation type="submission" date="2018-05" db="EMBL/GenBank/DDBJ databases">
        <authorList>
            <person name="Lanie J.A."/>
            <person name="Ng W.-L."/>
            <person name="Kazmierczak K.M."/>
            <person name="Andrzejewski T.M."/>
            <person name="Davidsen T.M."/>
            <person name="Wayne K.J."/>
            <person name="Tettelin H."/>
            <person name="Glass J.I."/>
            <person name="Rusch D."/>
            <person name="Podicherti R."/>
            <person name="Tsui H.-C.T."/>
            <person name="Winkler M.E."/>
        </authorList>
    </citation>
    <scope>NUCLEOTIDE SEQUENCE</scope>
</reference>
<gene>
    <name evidence="3" type="ORF">METZ01_LOCUS311082</name>
</gene>
<organism evidence="3">
    <name type="scientific">marine metagenome</name>
    <dbReference type="NCBI Taxonomy" id="408172"/>
    <lineage>
        <taxon>unclassified sequences</taxon>
        <taxon>metagenomes</taxon>
        <taxon>ecological metagenomes</taxon>
    </lineage>
</organism>
<feature type="domain" description="LTD" evidence="2">
    <location>
        <begin position="20"/>
        <end position="140"/>
    </location>
</feature>
<keyword evidence="1" id="KW-0812">Transmembrane</keyword>
<proteinExistence type="predicted"/>